<proteinExistence type="predicted"/>
<evidence type="ECO:0000313" key="2">
    <source>
        <dbReference type="Proteomes" id="UP000191025"/>
    </source>
</evidence>
<protein>
    <submittedName>
        <fullName evidence="1">Uncharacterized protein</fullName>
    </submittedName>
</protein>
<name>A0A1V4GVT2_MORLA</name>
<evidence type="ECO:0000313" key="1">
    <source>
        <dbReference type="EMBL" id="OPH36734.1"/>
    </source>
</evidence>
<comment type="caution">
    <text evidence="1">The sequence shown here is derived from an EMBL/GenBank/DDBJ whole genome shotgun (WGS) entry which is preliminary data.</text>
</comment>
<accession>A0A1V4GVT2</accession>
<sequence>MLSGYLKVFLNGTGDEPIYELHGDWRNKYKKEKVFKKPRNTKITFHMFNQFGDKYVETQEVKISMDDLSRVIYAMGRQIIDENPEHEIDTFASYAVVRL</sequence>
<organism evidence="1 2">
    <name type="scientific">Moraxella lacunata</name>
    <dbReference type="NCBI Taxonomy" id="477"/>
    <lineage>
        <taxon>Bacteria</taxon>
        <taxon>Pseudomonadati</taxon>
        <taxon>Pseudomonadota</taxon>
        <taxon>Gammaproteobacteria</taxon>
        <taxon>Moraxellales</taxon>
        <taxon>Moraxellaceae</taxon>
        <taxon>Moraxella</taxon>
    </lineage>
</organism>
<dbReference type="AlphaFoldDB" id="A0A1V4GVT2"/>
<gene>
    <name evidence="1" type="ORF">B5J94_06730</name>
</gene>
<dbReference type="EMBL" id="MXAN01000046">
    <property type="protein sequence ID" value="OPH36734.1"/>
    <property type="molecule type" value="Genomic_DNA"/>
</dbReference>
<dbReference type="RefSeq" id="WP_062498435.1">
    <property type="nucleotide sequence ID" value="NZ_MXAN01000046.1"/>
</dbReference>
<dbReference type="Proteomes" id="UP000191025">
    <property type="component" value="Unassembled WGS sequence"/>
</dbReference>
<reference evidence="2" key="1">
    <citation type="submission" date="2017-03" db="EMBL/GenBank/DDBJ databases">
        <title>Draft genome sequence of Moraxella equi CCUG 4950T type strain.</title>
        <authorList>
            <person name="Salva-Serra F."/>
            <person name="Engstrom-Jakobsson H."/>
            <person name="Thorell K."/>
            <person name="Jaen-Luchoro D."/>
            <person name="Gonzales-Siles L."/>
            <person name="Karlsson R."/>
            <person name="Yazdan S."/>
            <person name="Boulund F."/>
            <person name="Johnning A."/>
            <person name="Engstrand L."/>
            <person name="Kristiansson E."/>
            <person name="Moore E."/>
        </authorList>
    </citation>
    <scope>NUCLEOTIDE SEQUENCE [LARGE SCALE GENOMIC DNA]</scope>
    <source>
        <strain evidence="2">CCUG 4441</strain>
    </source>
</reference>